<reference evidence="1 2" key="2">
    <citation type="submission" date="2012-06" db="EMBL/GenBank/DDBJ databases">
        <authorList>
            <person name="Fiebig A."/>
        </authorList>
    </citation>
    <scope>NUCLEOTIDE SEQUENCE [LARGE SCALE GENOMIC DNA]</scope>
    <source>
        <strain evidence="1 2">DFL-43</strain>
    </source>
</reference>
<comment type="caution">
    <text evidence="1">The sequence shown here is derived from an EMBL/GenBank/DDBJ whole genome shotgun (WGS) entry which is preliminary data.</text>
</comment>
<dbReference type="EMBL" id="ABIA03000002">
    <property type="protein sequence ID" value="KGB27088.1"/>
    <property type="molecule type" value="Genomic_DNA"/>
</dbReference>
<evidence type="ECO:0000313" key="1">
    <source>
        <dbReference type="EMBL" id="KGB27088.1"/>
    </source>
</evidence>
<evidence type="ECO:0000313" key="2">
    <source>
        <dbReference type="Proteomes" id="UP000004291"/>
    </source>
</evidence>
<sequence length="58" mass="6386">MPDCFFSVTDISIHLSQMYIFSNDGTPTIRVQAHGKVREPKSSNVCKPTATFPVSADL</sequence>
<dbReference type="HOGENOM" id="CLU_2973255_0_0_5"/>
<reference evidence="1 2" key="1">
    <citation type="submission" date="2007-10" db="EMBL/GenBank/DDBJ databases">
        <authorList>
            <person name="Wagner-Dobler I."/>
            <person name="Ferriera S."/>
            <person name="Johnson J."/>
            <person name="Kravitz S."/>
            <person name="Beeson K."/>
            <person name="Sutton G."/>
            <person name="Rogers Y.-H."/>
            <person name="Friedman R."/>
            <person name="Frazier M."/>
            <person name="Venter J.C."/>
        </authorList>
    </citation>
    <scope>NUCLEOTIDE SEQUENCE [LARGE SCALE GENOMIC DNA]</scope>
    <source>
        <strain evidence="1 2">DFL-43</strain>
    </source>
</reference>
<accession>A0A095BE23</accession>
<protein>
    <submittedName>
        <fullName evidence="1">Uncharacterized protein</fullName>
    </submittedName>
</protein>
<keyword evidence="2" id="KW-1185">Reference proteome</keyword>
<dbReference type="STRING" id="411684.HPDFL43_00010460"/>
<proteinExistence type="predicted"/>
<dbReference type="AlphaFoldDB" id="A0A095BE23"/>
<gene>
    <name evidence="1" type="ORF">HPDFL43_00010460</name>
</gene>
<dbReference type="Proteomes" id="UP000004291">
    <property type="component" value="Chromosome"/>
</dbReference>
<name>A0A095BE23_HOEPD</name>
<organism evidence="1 2">
    <name type="scientific">Hoeflea phototrophica (strain DSM 17068 / NCIMB 14078 / DFL-43)</name>
    <dbReference type="NCBI Taxonomy" id="411684"/>
    <lineage>
        <taxon>Bacteria</taxon>
        <taxon>Pseudomonadati</taxon>
        <taxon>Pseudomonadota</taxon>
        <taxon>Alphaproteobacteria</taxon>
        <taxon>Hyphomicrobiales</taxon>
        <taxon>Rhizobiaceae</taxon>
        <taxon>Hoeflea</taxon>
    </lineage>
</organism>